<evidence type="ECO:0000313" key="4">
    <source>
        <dbReference type="Proteomes" id="UP000029672"/>
    </source>
</evidence>
<dbReference type="HOGENOM" id="CLU_487206_0_0_6"/>
<dbReference type="InterPro" id="IPR015590">
    <property type="entry name" value="Aldehyde_DH_dom"/>
</dbReference>
<dbReference type="RefSeq" id="WP_040008832.1">
    <property type="nucleotide sequence ID" value="NZ_CP009574.1"/>
</dbReference>
<gene>
    <name evidence="3" type="ORF">LO80_04155</name>
</gene>
<dbReference type="InterPro" id="IPR016163">
    <property type="entry name" value="Ald_DH_C"/>
</dbReference>
<sequence length="538" mass="59934">MEDKKTAIKTIDQLKPNIWNKTSIKDRVRLLEQIQQNIKSYADDLAKSDKKMKNKQTSENIYSDSIAKVATIVPLTNTLTACIDLYKALEKDGEPLKPISISKVKDNLYDIHVFPKEIKDKIMYGKRKDYIRVKGEPKQVSPMEKPTEIIAVLGAGNYSSSSEMVKALFLENCVVVHKPHQLNEETDQTWAKIFKPLVDIGALGFCSADQGQELTKDERLSRIYFTGSSATAKAIANSTDTKLVSECGGNNPCIIVPGVRAWTKKEIKHQAIQIATMAKLNGGAVCGRPQTIVTCKNWAQREEFLLALKDALEIYTPAAGTYYPGSEKVIQGFKENCPEAKILNPENGKYKSGEFILITDAPEDDYCVTHEAFCQILSEVPLDTTTNVKAFLEKAIDFCNTKLLGTLGSCIIIDEDTKKAHKTDLENAVTEMNYGGIAINAMPPFIFLNPYLTWGGHESDKDLVSGHGHFGNLLCYENIEKSIIYDSFMSPGHMLNTNISAMDELSENMSAYSIEPTWSNLFKLMWGAIKGNFKGKDF</sequence>
<evidence type="ECO:0000259" key="2">
    <source>
        <dbReference type="Pfam" id="PF00171"/>
    </source>
</evidence>
<dbReference type="InterPro" id="IPR016162">
    <property type="entry name" value="Ald_DH_N"/>
</dbReference>
<keyword evidence="4" id="KW-1185">Reference proteome</keyword>
<proteinExistence type="predicted"/>
<dbReference type="Pfam" id="PF00171">
    <property type="entry name" value="Aldedh"/>
    <property type="match status" value="1"/>
</dbReference>
<dbReference type="AlphaFoldDB" id="A0A097ENV1"/>
<feature type="domain" description="Aldehyde dehydrogenase" evidence="2">
    <location>
        <begin position="162"/>
        <end position="312"/>
    </location>
</feature>
<reference evidence="3 4" key="1">
    <citation type="submission" date="2014-10" db="EMBL/GenBank/DDBJ databases">
        <title>Whole genome sequence of Francisella endociliophora strain FSC1006, isolated from a laboratory culture of the marine ciliate Euplotes raikovi.</title>
        <authorList>
            <person name="Granberg M."/>
            <person name="Backman S."/>
            <person name="Lundmark E."/>
            <person name="Nilsson E."/>
            <person name="Karlsson E."/>
            <person name="Thelaus J."/>
            <person name="Ohrman C."/>
            <person name="Larkeryd A."/>
            <person name="Stenberg P."/>
        </authorList>
    </citation>
    <scope>NUCLEOTIDE SEQUENCE [LARGE SCALE GENOMIC DNA]</scope>
    <source>
        <strain evidence="3 4">FSC1006</strain>
    </source>
</reference>
<evidence type="ECO:0000256" key="1">
    <source>
        <dbReference type="ARBA" id="ARBA00023002"/>
    </source>
</evidence>
<dbReference type="OrthoDB" id="136308at2"/>
<dbReference type="GO" id="GO:0016620">
    <property type="term" value="F:oxidoreductase activity, acting on the aldehyde or oxo group of donors, NAD or NADP as acceptor"/>
    <property type="evidence" value="ECO:0007669"/>
    <property type="project" value="InterPro"/>
</dbReference>
<dbReference type="Gene3D" id="3.40.605.10">
    <property type="entry name" value="Aldehyde Dehydrogenase, Chain A, domain 1"/>
    <property type="match status" value="1"/>
</dbReference>
<dbReference type="STRING" id="1547445.LO80_04155"/>
<dbReference type="eggNOG" id="COG1012">
    <property type="taxonomic scope" value="Bacteria"/>
</dbReference>
<dbReference type="KEGG" id="frf:LO80_04155"/>
<protein>
    <submittedName>
        <fullName evidence="3">Aldehyde dehydrogenase</fullName>
    </submittedName>
</protein>
<dbReference type="Proteomes" id="UP000029672">
    <property type="component" value="Chromosome"/>
</dbReference>
<dbReference type="EMBL" id="CP009574">
    <property type="protein sequence ID" value="AIT09242.1"/>
    <property type="molecule type" value="Genomic_DNA"/>
</dbReference>
<name>A0A097ENV1_9GAMM</name>
<keyword evidence="1" id="KW-0560">Oxidoreductase</keyword>
<evidence type="ECO:0000313" key="3">
    <source>
        <dbReference type="EMBL" id="AIT09242.1"/>
    </source>
</evidence>
<dbReference type="Gene3D" id="3.40.309.10">
    <property type="entry name" value="Aldehyde Dehydrogenase, Chain A, domain 2"/>
    <property type="match status" value="1"/>
</dbReference>
<dbReference type="SUPFAM" id="SSF53720">
    <property type="entry name" value="ALDH-like"/>
    <property type="match status" value="1"/>
</dbReference>
<accession>A0A097ENV1</accession>
<organism evidence="3 4">
    <name type="scientific">Candidatus Francisella endociliophora</name>
    <dbReference type="NCBI Taxonomy" id="653937"/>
    <lineage>
        <taxon>Bacteria</taxon>
        <taxon>Pseudomonadati</taxon>
        <taxon>Pseudomonadota</taxon>
        <taxon>Gammaproteobacteria</taxon>
        <taxon>Thiotrichales</taxon>
        <taxon>Francisellaceae</taxon>
        <taxon>Francisella</taxon>
    </lineage>
</organism>
<dbReference type="InterPro" id="IPR016161">
    <property type="entry name" value="Ald_DH/histidinol_DH"/>
</dbReference>